<accession>A0A7E4W8U7</accession>
<proteinExistence type="predicted"/>
<reference evidence="2" key="1">
    <citation type="journal article" date="2013" name="Genetics">
        <title>The draft genome and transcriptome of Panagrellus redivivus are shaped by the harsh demands of a free-living lifestyle.</title>
        <authorList>
            <person name="Srinivasan J."/>
            <person name="Dillman A.R."/>
            <person name="Macchietto M.G."/>
            <person name="Heikkinen L."/>
            <person name="Lakso M."/>
            <person name="Fracchia K.M."/>
            <person name="Antoshechkin I."/>
            <person name="Mortazavi A."/>
            <person name="Wong G."/>
            <person name="Sternberg P.W."/>
        </authorList>
    </citation>
    <scope>NUCLEOTIDE SEQUENCE [LARGE SCALE GENOMIC DNA]</scope>
    <source>
        <strain evidence="2">MT8872</strain>
    </source>
</reference>
<protein>
    <submittedName>
        <fullName evidence="3">Secreted protein</fullName>
    </submittedName>
</protein>
<keyword evidence="1" id="KW-0732">Signal</keyword>
<organism evidence="2 3">
    <name type="scientific">Panagrellus redivivus</name>
    <name type="common">Microworm</name>
    <dbReference type="NCBI Taxonomy" id="6233"/>
    <lineage>
        <taxon>Eukaryota</taxon>
        <taxon>Metazoa</taxon>
        <taxon>Ecdysozoa</taxon>
        <taxon>Nematoda</taxon>
        <taxon>Chromadorea</taxon>
        <taxon>Rhabditida</taxon>
        <taxon>Tylenchina</taxon>
        <taxon>Panagrolaimomorpha</taxon>
        <taxon>Panagrolaimoidea</taxon>
        <taxon>Panagrolaimidae</taxon>
        <taxon>Panagrellus</taxon>
    </lineage>
</organism>
<evidence type="ECO:0000313" key="2">
    <source>
        <dbReference type="Proteomes" id="UP000492821"/>
    </source>
</evidence>
<name>A0A7E4W8U7_PANRE</name>
<dbReference type="AlphaFoldDB" id="A0A7E4W8U7"/>
<reference evidence="3" key="2">
    <citation type="submission" date="2020-10" db="UniProtKB">
        <authorList>
            <consortium name="WormBaseParasite"/>
        </authorList>
    </citation>
    <scope>IDENTIFICATION</scope>
</reference>
<keyword evidence="2" id="KW-1185">Reference proteome</keyword>
<dbReference type="Proteomes" id="UP000492821">
    <property type="component" value="Unassembled WGS sequence"/>
</dbReference>
<feature type="chain" id="PRO_5028877869" evidence="1">
    <location>
        <begin position="21"/>
        <end position="81"/>
    </location>
</feature>
<evidence type="ECO:0000313" key="3">
    <source>
        <dbReference type="WBParaSite" id="Pan_g7504.t1"/>
    </source>
</evidence>
<sequence>MRAGYFVLLILLVVAIPLYAEYYGIEQYASASFQPMAIPIVTEETVNYHPRLLMKNRVARSVGDIQICQRLFGKCFCVRVG</sequence>
<dbReference type="WBParaSite" id="Pan_g7504.t1">
    <property type="protein sequence ID" value="Pan_g7504.t1"/>
    <property type="gene ID" value="Pan_g7504"/>
</dbReference>
<evidence type="ECO:0000256" key="1">
    <source>
        <dbReference type="SAM" id="SignalP"/>
    </source>
</evidence>
<feature type="signal peptide" evidence="1">
    <location>
        <begin position="1"/>
        <end position="20"/>
    </location>
</feature>